<dbReference type="PANTHER" id="PTHR47089:SF1">
    <property type="entry name" value="GUANOSINE ABC TRANSPORTER PERMEASE PROTEIN NUPP"/>
    <property type="match status" value="1"/>
</dbReference>
<feature type="transmembrane region" description="Helical" evidence="6">
    <location>
        <begin position="330"/>
        <end position="349"/>
    </location>
</feature>
<dbReference type="PANTHER" id="PTHR47089">
    <property type="entry name" value="ABC TRANSPORTER, PERMEASE PROTEIN"/>
    <property type="match status" value="1"/>
</dbReference>
<dbReference type="OrthoDB" id="9809785at2"/>
<keyword evidence="3 6" id="KW-0812">Transmembrane</keyword>
<proteinExistence type="predicted"/>
<feature type="transmembrane region" description="Helical" evidence="6">
    <location>
        <begin position="25"/>
        <end position="45"/>
    </location>
</feature>
<feature type="transmembrane region" description="Helical" evidence="6">
    <location>
        <begin position="121"/>
        <end position="145"/>
    </location>
</feature>
<evidence type="ECO:0000256" key="2">
    <source>
        <dbReference type="ARBA" id="ARBA00022475"/>
    </source>
</evidence>
<dbReference type="EMBL" id="NEVJ01000001">
    <property type="protein sequence ID" value="OZI26638.1"/>
    <property type="molecule type" value="Genomic_DNA"/>
</dbReference>
<evidence type="ECO:0000313" key="8">
    <source>
        <dbReference type="Proteomes" id="UP000216857"/>
    </source>
</evidence>
<organism evidence="7 8">
    <name type="scientific">Bordetella genomosp. 9</name>
    <dbReference type="NCBI Taxonomy" id="1416803"/>
    <lineage>
        <taxon>Bacteria</taxon>
        <taxon>Pseudomonadati</taxon>
        <taxon>Pseudomonadota</taxon>
        <taxon>Betaproteobacteria</taxon>
        <taxon>Burkholderiales</taxon>
        <taxon>Alcaligenaceae</taxon>
        <taxon>Bordetella</taxon>
    </lineage>
</organism>
<sequence length="354" mass="36365">MKADIAVASTDRPARPHWRPPNRQFVMAIVLGLAAVACLIALSGTDPMTATRAFVRGAFGSFDRISVALNKATPYILCGTGVALCFRANIINIGGEGQIALGGLAAAACALAFPFENPVLAIGTSLAAGVAAGALWAVIAALLHLTRRINEVIVTLLMNFVAVLAVQWIVQDYIGEAGAGFPQTPLLESAYWLPKFVAGSDLHWGAALAVVVAILGHVGLWHTKWGYTLRLAGASRAAARYAGVGVFGTTVAVMAVAGALAGLAGSVEVLGLHYRLIAGFSQGFGFNAVAIALLAGRQPLAVLPAGLFLGFLEAGALAMQREVGSPSSLVAMIEGLTMLFALVIAGAAGRKGRV</sequence>
<feature type="transmembrane region" description="Helical" evidence="6">
    <location>
        <begin position="98"/>
        <end position="115"/>
    </location>
</feature>
<feature type="transmembrane region" description="Helical" evidence="6">
    <location>
        <begin position="276"/>
        <end position="295"/>
    </location>
</feature>
<dbReference type="Pfam" id="PF02653">
    <property type="entry name" value="BPD_transp_2"/>
    <property type="match status" value="1"/>
</dbReference>
<dbReference type="CDD" id="cd06580">
    <property type="entry name" value="TM_PBP1_transp_TpRbsC_like"/>
    <property type="match status" value="1"/>
</dbReference>
<name>A0A261RNJ5_9BORD</name>
<feature type="transmembrane region" description="Helical" evidence="6">
    <location>
        <begin position="202"/>
        <end position="221"/>
    </location>
</feature>
<evidence type="ECO:0000256" key="1">
    <source>
        <dbReference type="ARBA" id="ARBA00004651"/>
    </source>
</evidence>
<evidence type="ECO:0008006" key="9">
    <source>
        <dbReference type="Google" id="ProtNLM"/>
    </source>
</evidence>
<dbReference type="AlphaFoldDB" id="A0A261RNJ5"/>
<gene>
    <name evidence="7" type="ORF">CAL26_04765</name>
</gene>
<dbReference type="InterPro" id="IPR001851">
    <property type="entry name" value="ABC_transp_permease"/>
</dbReference>
<dbReference type="RefSeq" id="WP_094845732.1">
    <property type="nucleotide sequence ID" value="NZ_NEVJ01000001.1"/>
</dbReference>
<accession>A0A261RNJ5</accession>
<reference evidence="7" key="1">
    <citation type="submission" date="2017-05" db="EMBL/GenBank/DDBJ databases">
        <title>Complete and WGS of Bordetella genogroups.</title>
        <authorList>
            <person name="Spilker T."/>
            <person name="Lipuma J."/>
        </authorList>
    </citation>
    <scope>NUCLEOTIDE SEQUENCE</scope>
    <source>
        <strain evidence="7">AU21707</strain>
    </source>
</reference>
<comment type="caution">
    <text evidence="7">The sequence shown here is derived from an EMBL/GenBank/DDBJ whole genome shotgun (WGS) entry which is preliminary data.</text>
</comment>
<evidence type="ECO:0000256" key="6">
    <source>
        <dbReference type="SAM" id="Phobius"/>
    </source>
</evidence>
<keyword evidence="2" id="KW-1003">Cell membrane</keyword>
<evidence type="ECO:0000313" key="7">
    <source>
        <dbReference type="EMBL" id="OZI26638.1"/>
    </source>
</evidence>
<dbReference type="GO" id="GO:0022857">
    <property type="term" value="F:transmembrane transporter activity"/>
    <property type="evidence" value="ECO:0007669"/>
    <property type="project" value="InterPro"/>
</dbReference>
<feature type="transmembrane region" description="Helical" evidence="6">
    <location>
        <begin position="300"/>
        <end position="318"/>
    </location>
</feature>
<feature type="transmembrane region" description="Helical" evidence="6">
    <location>
        <begin position="65"/>
        <end position="86"/>
    </location>
</feature>
<keyword evidence="4 6" id="KW-1133">Transmembrane helix</keyword>
<keyword evidence="8" id="KW-1185">Reference proteome</keyword>
<feature type="transmembrane region" description="Helical" evidence="6">
    <location>
        <begin position="241"/>
        <end position="264"/>
    </location>
</feature>
<evidence type="ECO:0000256" key="4">
    <source>
        <dbReference type="ARBA" id="ARBA00022989"/>
    </source>
</evidence>
<feature type="transmembrane region" description="Helical" evidence="6">
    <location>
        <begin position="152"/>
        <end position="170"/>
    </location>
</feature>
<evidence type="ECO:0000256" key="5">
    <source>
        <dbReference type="ARBA" id="ARBA00023136"/>
    </source>
</evidence>
<evidence type="ECO:0000256" key="3">
    <source>
        <dbReference type="ARBA" id="ARBA00022692"/>
    </source>
</evidence>
<comment type="subcellular location">
    <subcellularLocation>
        <location evidence="1">Cell membrane</location>
        <topology evidence="1">Multi-pass membrane protein</topology>
    </subcellularLocation>
</comment>
<protein>
    <recommendedName>
        <fullName evidence="9">ABC transporter permease</fullName>
    </recommendedName>
</protein>
<keyword evidence="5 6" id="KW-0472">Membrane</keyword>
<dbReference type="GO" id="GO:0005886">
    <property type="term" value="C:plasma membrane"/>
    <property type="evidence" value="ECO:0007669"/>
    <property type="project" value="UniProtKB-SubCell"/>
</dbReference>
<dbReference type="Proteomes" id="UP000216857">
    <property type="component" value="Unassembled WGS sequence"/>
</dbReference>